<dbReference type="Proteomes" id="UP001279734">
    <property type="component" value="Unassembled WGS sequence"/>
</dbReference>
<dbReference type="EMBL" id="BSYO01000003">
    <property type="protein sequence ID" value="GMH02139.1"/>
    <property type="molecule type" value="Genomic_DNA"/>
</dbReference>
<evidence type="ECO:0000313" key="3">
    <source>
        <dbReference type="Proteomes" id="UP001279734"/>
    </source>
</evidence>
<dbReference type="AlphaFoldDB" id="A0AAD3S0M8"/>
<name>A0AAD3S0M8_NEPGR</name>
<comment type="caution">
    <text evidence="2">The sequence shown here is derived from an EMBL/GenBank/DDBJ whole genome shotgun (WGS) entry which is preliminary data.</text>
</comment>
<feature type="compositionally biased region" description="Low complexity" evidence="1">
    <location>
        <begin position="1"/>
        <end position="14"/>
    </location>
</feature>
<evidence type="ECO:0000256" key="1">
    <source>
        <dbReference type="SAM" id="MobiDB-lite"/>
    </source>
</evidence>
<organism evidence="2 3">
    <name type="scientific">Nepenthes gracilis</name>
    <name type="common">Slender pitcher plant</name>
    <dbReference type="NCBI Taxonomy" id="150966"/>
    <lineage>
        <taxon>Eukaryota</taxon>
        <taxon>Viridiplantae</taxon>
        <taxon>Streptophyta</taxon>
        <taxon>Embryophyta</taxon>
        <taxon>Tracheophyta</taxon>
        <taxon>Spermatophyta</taxon>
        <taxon>Magnoliopsida</taxon>
        <taxon>eudicotyledons</taxon>
        <taxon>Gunneridae</taxon>
        <taxon>Pentapetalae</taxon>
        <taxon>Caryophyllales</taxon>
        <taxon>Nepenthaceae</taxon>
        <taxon>Nepenthes</taxon>
    </lineage>
</organism>
<gene>
    <name evidence="2" type="ORF">Nepgr_003978</name>
</gene>
<keyword evidence="3" id="KW-1185">Reference proteome</keyword>
<feature type="region of interest" description="Disordered" evidence="1">
    <location>
        <begin position="1"/>
        <end position="63"/>
    </location>
</feature>
<evidence type="ECO:0000313" key="2">
    <source>
        <dbReference type="EMBL" id="GMH02139.1"/>
    </source>
</evidence>
<accession>A0AAD3S0M8</accession>
<reference evidence="2" key="1">
    <citation type="submission" date="2023-05" db="EMBL/GenBank/DDBJ databases">
        <title>Nepenthes gracilis genome sequencing.</title>
        <authorList>
            <person name="Fukushima K."/>
        </authorList>
    </citation>
    <scope>NUCLEOTIDE SEQUENCE</scope>
    <source>
        <strain evidence="2">SING2019-196</strain>
    </source>
</reference>
<protein>
    <submittedName>
        <fullName evidence="2">Uncharacterized protein</fullName>
    </submittedName>
</protein>
<sequence length="194" mass="21362">MSITSPPTPATSSPGIPKNHQSLFQPTRLSQLQQDQRPPAKASCSTGPNPSLPAAGQHPKSATTGLQYCTNKEKFNSRINRQLQEPEQNQSFKLEAASIQLNCVITHQQHIKPPEQDQVQPLAIRANQNQHNNRSEAAFSSQQGLRSAPHNLVKPVDSSTIPKWRIQLLVHRHICISWPAKQQSIITAATGPAE</sequence>
<feature type="compositionally biased region" description="Polar residues" evidence="1">
    <location>
        <begin position="19"/>
        <end position="36"/>
    </location>
</feature>
<proteinExistence type="predicted"/>